<evidence type="ECO:0000256" key="3">
    <source>
        <dbReference type="SAM" id="SignalP"/>
    </source>
</evidence>
<reference evidence="7 8" key="1">
    <citation type="submission" date="2021-02" db="EMBL/GenBank/DDBJ databases">
        <title>Genome assembly of Pseudopithomyces chartarum.</title>
        <authorList>
            <person name="Jauregui R."/>
            <person name="Singh J."/>
            <person name="Voisey C."/>
        </authorList>
    </citation>
    <scope>NUCLEOTIDE SEQUENCE [LARGE SCALE GENOMIC DNA]</scope>
    <source>
        <strain evidence="7 8">AGR01</strain>
    </source>
</reference>
<feature type="region of interest" description="Disordered" evidence="1">
    <location>
        <begin position="402"/>
        <end position="424"/>
    </location>
</feature>
<dbReference type="InterPro" id="IPR024982">
    <property type="entry name" value="Rax2-like_C"/>
</dbReference>
<dbReference type="InterPro" id="IPR011043">
    <property type="entry name" value="Gal_Oxase/kelch_b-propeller"/>
</dbReference>
<gene>
    <name evidence="7" type="ORF">GRF29_77g446895</name>
</gene>
<dbReference type="InterPro" id="IPR011047">
    <property type="entry name" value="Quinoprotein_ADH-like_sf"/>
</dbReference>
<dbReference type="InterPro" id="IPR048265">
    <property type="entry name" value="Rax2-like_third"/>
</dbReference>
<comment type="caution">
    <text evidence="7">The sequence shown here is derived from an EMBL/GenBank/DDBJ whole genome shotgun (WGS) entry which is preliminary data.</text>
</comment>
<evidence type="ECO:0000256" key="2">
    <source>
        <dbReference type="SAM" id="Phobius"/>
    </source>
</evidence>
<name>A0AAN6LZR5_9PLEO</name>
<evidence type="ECO:0000259" key="6">
    <source>
        <dbReference type="Pfam" id="PF20843"/>
    </source>
</evidence>
<dbReference type="Pfam" id="PF12768">
    <property type="entry name" value="Rax2"/>
    <property type="match status" value="1"/>
</dbReference>
<feature type="domain" description="Rax2-like C-terminal" evidence="4">
    <location>
        <begin position="906"/>
        <end position="1151"/>
    </location>
</feature>
<feature type="domain" description="Rax2-like third" evidence="6">
    <location>
        <begin position="387"/>
        <end position="546"/>
    </location>
</feature>
<evidence type="ECO:0000259" key="5">
    <source>
        <dbReference type="Pfam" id="PF20842"/>
    </source>
</evidence>
<feature type="domain" description="Rax2-like second" evidence="5">
    <location>
        <begin position="227"/>
        <end position="376"/>
    </location>
</feature>
<evidence type="ECO:0000313" key="8">
    <source>
        <dbReference type="Proteomes" id="UP001280581"/>
    </source>
</evidence>
<protein>
    <submittedName>
        <fullName evidence="7">Uncharacterized protein</fullName>
    </submittedName>
</protein>
<feature type="chain" id="PRO_5043033383" evidence="3">
    <location>
        <begin position="29"/>
        <end position="1228"/>
    </location>
</feature>
<evidence type="ECO:0000259" key="4">
    <source>
        <dbReference type="Pfam" id="PF12768"/>
    </source>
</evidence>
<sequence>MRDPFSSLLASRAGKLALSLLLISRADAFSFNTVPAPNLSTAPLGRIAFTGDFDSISLYQYEGQNQEAPGPNSALYSRFPNGLFAKIQKTDGEVKAMCHYQHDGNDAIVVGGTFTSVDGRSTPGGIALIDSNTGDVTPTTGLTGQVYALHCDNERGQVYVGGAIEVSGNTTNAIIWKGDNSWTQLPFLGFGGPVYSIIQGPNNTIVFGGQFSTLNGLNLTGNGTAENNTQSLPIGSASITAQTSSGLPGFTDPKVIACKSNLKTQGSNSTWLLADTSPGFWEAEFGFGFQPTRLQLYNTDIEGRGTKQFRFTALPDGGIMNLTYSDPKTGEKKFCDRTCSLPEGNTSAQIFDFVNIVGMNSFRIDISEWYGAGGGLNGIEIFQTDIYAYAIQEFNAPACGGATGGGRSTTTGSWQPTPSHDSSSRYLTATLDTADYTPEDVSVTFQPNVPQSGNYSIKMYTPGCRGDGTCATRGLVNITSFADSSGAKTTHILAQTNDFDKYDEVYNGYVDVANGFKPTVRLQPTAGQNPGNNVLTVVAQRVRFEIRSAQDNGTEINGLFEYDPSQQTMTANMSASTIDKAGASLSPQSSAIVNALVTVDDRLFVGGNFTNGKGLNNIFAIADSGPTKLTGDGLNSQVATIYQSGSTLYVGGNFSNTKDNSNGDLKGVAAYVDDKWQALGAGVDGTVTSIVPISNLTGNATEDVLAISGDFTSVLATGSNPSFSVDGFAIWVPSQKNWLHNLDLTTIALSGNFSAFTILNGTDRFYAGRVTSQGLDASGAAILENNGTLSSFPINLVAQQARSSLRKRALTAGQNVNTTGITTALFHKNGGGIDKTILAGHFAATDKDGQNITNVAIIGNDNAITGFGDEVDSNSTFIALGLLGDTLFAGGVITGKVGDNSVAGVVAYDLANSKFQDTQPPALQGSNVTVNAISPRRNSQDVFVAGRFELAGQLSCPALCIWNTERNQWINPTGDLSGVITNLLWVSDTKALLAGDVTVGGNKTKVFTYDSTNSQFQEVAGAKDLPGTVDALCPANGDGSQMWAAGTNDGSAFLQRFDGSKWDSVNADLFGSGTTIRGLQALPLDEDHEDSPLLDRNQDLLILGQINITNFGVASAALFNGSTLTPFLLANAQGGASGSLSKITVENENFFSGGRKHLALGFIVLIALAIALALTFLLVVAGILIEWYRKRAAGYHPAPTTFTDRAQTDRLPPSELFSTLSGPRAPAI</sequence>
<keyword evidence="2" id="KW-1133">Transmembrane helix</keyword>
<dbReference type="Pfam" id="PF20842">
    <property type="entry name" value="Rax2_2"/>
    <property type="match status" value="1"/>
</dbReference>
<dbReference type="GO" id="GO:1902929">
    <property type="term" value="C:plasma membrane of growing cell tip"/>
    <property type="evidence" value="ECO:0007669"/>
    <property type="project" value="TreeGrafter"/>
</dbReference>
<organism evidence="7 8">
    <name type="scientific">Pseudopithomyces chartarum</name>
    <dbReference type="NCBI Taxonomy" id="1892770"/>
    <lineage>
        <taxon>Eukaryota</taxon>
        <taxon>Fungi</taxon>
        <taxon>Dikarya</taxon>
        <taxon>Ascomycota</taxon>
        <taxon>Pezizomycotina</taxon>
        <taxon>Dothideomycetes</taxon>
        <taxon>Pleosporomycetidae</taxon>
        <taxon>Pleosporales</taxon>
        <taxon>Massarineae</taxon>
        <taxon>Didymosphaeriaceae</taxon>
        <taxon>Pseudopithomyces</taxon>
    </lineage>
</organism>
<dbReference type="EMBL" id="WVTA01000007">
    <property type="protein sequence ID" value="KAK3208350.1"/>
    <property type="molecule type" value="Genomic_DNA"/>
</dbReference>
<accession>A0AAN6LZR5</accession>
<feature type="transmembrane region" description="Helical" evidence="2">
    <location>
        <begin position="1158"/>
        <end position="1185"/>
    </location>
</feature>
<proteinExistence type="predicted"/>
<dbReference type="Proteomes" id="UP001280581">
    <property type="component" value="Unassembled WGS sequence"/>
</dbReference>
<keyword evidence="3" id="KW-0732">Signal</keyword>
<dbReference type="InterPro" id="IPR048266">
    <property type="entry name" value="Rax2-like_second"/>
</dbReference>
<dbReference type="SUPFAM" id="SSF50965">
    <property type="entry name" value="Galactose oxidase, central domain"/>
    <property type="match status" value="1"/>
</dbReference>
<feature type="compositionally biased region" description="Polar residues" evidence="1">
    <location>
        <begin position="413"/>
        <end position="424"/>
    </location>
</feature>
<dbReference type="PANTHER" id="PTHR31778">
    <property type="entry name" value="BUD SITE SELECTION PROTEIN RAX2"/>
    <property type="match status" value="1"/>
</dbReference>
<dbReference type="Pfam" id="PF20843">
    <property type="entry name" value="Rax2_3"/>
    <property type="match status" value="1"/>
</dbReference>
<dbReference type="PANTHER" id="PTHR31778:SF2">
    <property type="entry name" value="BUD SITE SELECTION PROTEIN RAX2"/>
    <property type="match status" value="1"/>
</dbReference>
<feature type="signal peptide" evidence="3">
    <location>
        <begin position="1"/>
        <end position="28"/>
    </location>
</feature>
<evidence type="ECO:0000256" key="1">
    <source>
        <dbReference type="SAM" id="MobiDB-lite"/>
    </source>
</evidence>
<evidence type="ECO:0000313" key="7">
    <source>
        <dbReference type="EMBL" id="KAK3208350.1"/>
    </source>
</evidence>
<dbReference type="AlphaFoldDB" id="A0AAN6LZR5"/>
<keyword evidence="2" id="KW-0472">Membrane</keyword>
<keyword evidence="2" id="KW-0812">Transmembrane</keyword>
<dbReference type="SUPFAM" id="SSF50998">
    <property type="entry name" value="Quinoprotein alcohol dehydrogenase-like"/>
    <property type="match status" value="1"/>
</dbReference>
<keyword evidence="8" id="KW-1185">Reference proteome</keyword>